<dbReference type="EMBL" id="CP019401">
    <property type="protein sequence ID" value="AQU79757.1"/>
    <property type="molecule type" value="Genomic_DNA"/>
</dbReference>
<reference evidence="1 2" key="1">
    <citation type="submission" date="2017-01" db="EMBL/GenBank/DDBJ databases">
        <title>Planococcus faecalis genome complete sequence.</title>
        <authorList>
            <person name="Lee P.C."/>
        </authorList>
    </citation>
    <scope>NUCLEOTIDE SEQUENCE [LARGE SCALE GENOMIC DNA]</scope>
    <source>
        <strain evidence="1 2">AJ003</strain>
    </source>
</reference>
<organism evidence="1 2">
    <name type="scientific">Planococcus faecalis</name>
    <dbReference type="NCBI Taxonomy" id="1598147"/>
    <lineage>
        <taxon>Bacteria</taxon>
        <taxon>Bacillati</taxon>
        <taxon>Bacillota</taxon>
        <taxon>Bacilli</taxon>
        <taxon>Bacillales</taxon>
        <taxon>Caryophanaceae</taxon>
        <taxon>Planococcus</taxon>
    </lineage>
</organism>
<proteinExistence type="predicted"/>
<name>A0ABM6IT52_9BACL</name>
<sequence>MASETKAGLMEVFCEGCGCFIAAEAAGNPQKCEDCFENELIDAVENNVWPDGMTFSVWQDIKQKYSEPEIRQ</sequence>
<protein>
    <submittedName>
        <fullName evidence="1">Uncharacterized protein</fullName>
    </submittedName>
</protein>
<dbReference type="RefSeq" id="WP_071154180.1">
    <property type="nucleotide sequence ID" value="NZ_CP019401.1"/>
</dbReference>
<evidence type="ECO:0000313" key="1">
    <source>
        <dbReference type="EMBL" id="AQU79757.1"/>
    </source>
</evidence>
<accession>A0ABM6IT52</accession>
<dbReference type="Proteomes" id="UP000189661">
    <property type="component" value="Chromosome"/>
</dbReference>
<evidence type="ECO:0000313" key="2">
    <source>
        <dbReference type="Proteomes" id="UP000189661"/>
    </source>
</evidence>
<gene>
    <name evidence="1" type="ORF">AJGP001_10980</name>
</gene>
<keyword evidence="2" id="KW-1185">Reference proteome</keyword>